<evidence type="ECO:0000313" key="2">
    <source>
        <dbReference type="EMBL" id="CAH0546366.1"/>
    </source>
</evidence>
<feature type="region of interest" description="Disordered" evidence="1">
    <location>
        <begin position="41"/>
        <end position="165"/>
    </location>
</feature>
<feature type="region of interest" description="Disordered" evidence="1">
    <location>
        <begin position="459"/>
        <end position="478"/>
    </location>
</feature>
<feature type="compositionally biased region" description="Basic and acidic residues" evidence="1">
    <location>
        <begin position="119"/>
        <end position="149"/>
    </location>
</feature>
<dbReference type="Proteomes" id="UP001154078">
    <property type="component" value="Chromosome 1"/>
</dbReference>
<keyword evidence="3" id="KW-1185">Reference proteome</keyword>
<feature type="compositionally biased region" description="Polar residues" evidence="1">
    <location>
        <begin position="41"/>
        <end position="58"/>
    </location>
</feature>
<feature type="compositionally biased region" description="Polar residues" evidence="1">
    <location>
        <begin position="250"/>
        <end position="259"/>
    </location>
</feature>
<proteinExistence type="predicted"/>
<feature type="region of interest" description="Disordered" evidence="1">
    <location>
        <begin position="486"/>
        <end position="513"/>
    </location>
</feature>
<protein>
    <submittedName>
        <fullName evidence="2">Uncharacterized protein</fullName>
    </submittedName>
</protein>
<reference evidence="2" key="1">
    <citation type="submission" date="2021-12" db="EMBL/GenBank/DDBJ databases">
        <authorList>
            <person name="King R."/>
        </authorList>
    </citation>
    <scope>NUCLEOTIDE SEQUENCE</scope>
</reference>
<sequence>MRSMQHNLNLMEAVKVKMKISLRFSENTKFNGIKRKRVDVLNSSTPKKNTSINKPTSDSNKENTWEENNIRKDTTSAKKPRQEKPKHFTPLNNHSQINRTSLQVDVLNSSTPYKNTSDSNKENIWEENNIRKDTTSNKKTRQEKPEHFSPTRKSTRKSPPPRNIFDTKVYSYQKKTTEQKKHKNIKKESNNDFKITSSTKKYKRTKPEFTFDNLHSTKIESLKNVAPENSTNEVSITASTKKLKEYYNKTADNTSTKSPKQPKHSTPTRKSTRISLPPRNVYDTKVLVYLYKKETTVQQKHNNIRKESNNELTITSSTEKYKGTKPEFTFDNLHSTKIESLKNIAPKNSTNEVLITASTEKLKEYYNKTEHNTSTKNPKLPKHSTPTRKSTRISPPPRNVYDRKVLIYSYKNETTKQQKLNNIRKESNNELAITSSTKKHKGTKPEFTFDNLHSTKIESLNNDAPENSTNEVSITASTEKLKEYYNKTEDNTSTKNPKQPKHSTPTRKSTRISVPPRNVYDTKVLVYPYKKETSNLSKSLQVKRKIIIGNEQASKSMISKRQLYSASVWHQSQEYKKFVDEISMTNGQNIFKSPSIFLCKA</sequence>
<feature type="compositionally biased region" description="Polar residues" evidence="1">
    <location>
        <begin position="90"/>
        <end position="118"/>
    </location>
</feature>
<feature type="region of interest" description="Disordered" evidence="1">
    <location>
        <begin position="369"/>
        <end position="398"/>
    </location>
</feature>
<evidence type="ECO:0000313" key="3">
    <source>
        <dbReference type="Proteomes" id="UP001154078"/>
    </source>
</evidence>
<gene>
    <name evidence="2" type="ORF">MELIAE_LOCUS549</name>
</gene>
<feature type="compositionally biased region" description="Basic residues" evidence="1">
    <location>
        <begin position="260"/>
        <end position="272"/>
    </location>
</feature>
<feature type="compositionally biased region" description="Basic residues" evidence="1">
    <location>
        <begin position="498"/>
        <end position="510"/>
    </location>
</feature>
<dbReference type="AlphaFoldDB" id="A0A9P0FBR4"/>
<feature type="compositionally biased region" description="Basic and acidic residues" evidence="1">
    <location>
        <begin position="59"/>
        <end position="86"/>
    </location>
</feature>
<dbReference type="EMBL" id="OV121132">
    <property type="protein sequence ID" value="CAH0546366.1"/>
    <property type="molecule type" value="Genomic_DNA"/>
</dbReference>
<organism evidence="2 3">
    <name type="scientific">Brassicogethes aeneus</name>
    <name type="common">Rape pollen beetle</name>
    <name type="synonym">Meligethes aeneus</name>
    <dbReference type="NCBI Taxonomy" id="1431903"/>
    <lineage>
        <taxon>Eukaryota</taxon>
        <taxon>Metazoa</taxon>
        <taxon>Ecdysozoa</taxon>
        <taxon>Arthropoda</taxon>
        <taxon>Hexapoda</taxon>
        <taxon>Insecta</taxon>
        <taxon>Pterygota</taxon>
        <taxon>Neoptera</taxon>
        <taxon>Endopterygota</taxon>
        <taxon>Coleoptera</taxon>
        <taxon>Polyphaga</taxon>
        <taxon>Cucujiformia</taxon>
        <taxon>Nitidulidae</taxon>
        <taxon>Meligethinae</taxon>
        <taxon>Brassicogethes</taxon>
    </lineage>
</organism>
<accession>A0A9P0FBR4</accession>
<name>A0A9P0FBR4_BRAAE</name>
<feature type="compositionally biased region" description="Basic residues" evidence="1">
    <location>
        <begin position="379"/>
        <end position="391"/>
    </location>
</feature>
<evidence type="ECO:0000256" key="1">
    <source>
        <dbReference type="SAM" id="MobiDB-lite"/>
    </source>
</evidence>
<feature type="region of interest" description="Disordered" evidence="1">
    <location>
        <begin position="250"/>
        <end position="276"/>
    </location>
</feature>